<name>A0A9C6DY96_9MUSC</name>
<dbReference type="RefSeq" id="XP_037896811.1">
    <property type="nucleotide sequence ID" value="XM_038040883.1"/>
</dbReference>
<dbReference type="KEGG" id="gfs:119641951"/>
<evidence type="ECO:0000313" key="12">
    <source>
        <dbReference type="RefSeq" id="XP_037896810.1"/>
    </source>
</evidence>
<keyword evidence="11" id="KW-1185">Reference proteome</keyword>
<dbReference type="GO" id="GO:0005634">
    <property type="term" value="C:nucleus"/>
    <property type="evidence" value="ECO:0007669"/>
    <property type="project" value="UniProtKB-SubCell"/>
</dbReference>
<keyword evidence="6" id="KW-0805">Transcription regulation</keyword>
<evidence type="ECO:0000256" key="9">
    <source>
        <dbReference type="ARBA" id="ARBA00023242"/>
    </source>
</evidence>
<evidence type="ECO:0000256" key="6">
    <source>
        <dbReference type="ARBA" id="ARBA00023015"/>
    </source>
</evidence>
<proteinExistence type="predicted"/>
<dbReference type="RefSeq" id="XP_037896810.1">
    <property type="nucleotide sequence ID" value="XM_038040882.1"/>
</dbReference>
<keyword evidence="3" id="KW-0963">Cytoplasm</keyword>
<dbReference type="GO" id="GO:0006357">
    <property type="term" value="P:regulation of transcription by RNA polymerase II"/>
    <property type="evidence" value="ECO:0007669"/>
    <property type="project" value="UniProtKB-ARBA"/>
</dbReference>
<protein>
    <submittedName>
        <fullName evidence="12 13">Signal transducer and transcription activator-like</fullName>
    </submittedName>
</protein>
<dbReference type="GO" id="GO:0003677">
    <property type="term" value="F:DNA binding"/>
    <property type="evidence" value="ECO:0007669"/>
    <property type="project" value="UniProtKB-KW"/>
</dbReference>
<evidence type="ECO:0000256" key="3">
    <source>
        <dbReference type="ARBA" id="ARBA00022490"/>
    </source>
</evidence>
<dbReference type="InterPro" id="IPR008967">
    <property type="entry name" value="p53-like_TF_DNA-bd_sf"/>
</dbReference>
<feature type="domain" description="STAT transcription factor DNA-binding" evidence="10">
    <location>
        <begin position="12"/>
        <end position="85"/>
    </location>
</feature>
<organism evidence="11 12">
    <name type="scientific">Glossina fuscipes</name>
    <dbReference type="NCBI Taxonomy" id="7396"/>
    <lineage>
        <taxon>Eukaryota</taxon>
        <taxon>Metazoa</taxon>
        <taxon>Ecdysozoa</taxon>
        <taxon>Arthropoda</taxon>
        <taxon>Hexapoda</taxon>
        <taxon>Insecta</taxon>
        <taxon>Pterygota</taxon>
        <taxon>Neoptera</taxon>
        <taxon>Endopterygota</taxon>
        <taxon>Diptera</taxon>
        <taxon>Brachycera</taxon>
        <taxon>Muscomorpha</taxon>
        <taxon>Hippoboscoidea</taxon>
        <taxon>Glossinidae</taxon>
        <taxon>Glossina</taxon>
    </lineage>
</organism>
<keyword evidence="9" id="KW-0539">Nucleus</keyword>
<evidence type="ECO:0000313" key="13">
    <source>
        <dbReference type="RefSeq" id="XP_037896811.1"/>
    </source>
</evidence>
<evidence type="ECO:0000256" key="2">
    <source>
        <dbReference type="ARBA" id="ARBA00004496"/>
    </source>
</evidence>
<dbReference type="GeneID" id="119641951"/>
<evidence type="ECO:0000256" key="8">
    <source>
        <dbReference type="ARBA" id="ARBA00023163"/>
    </source>
</evidence>
<dbReference type="InterPro" id="IPR012345">
    <property type="entry name" value="STAT_TF_DNA-bd_N"/>
</dbReference>
<reference evidence="12 13" key="1">
    <citation type="submission" date="2025-04" db="UniProtKB">
        <authorList>
            <consortium name="RefSeq"/>
        </authorList>
    </citation>
    <scope>IDENTIFICATION</scope>
    <source>
        <tissue evidence="12 13">Whole body pupa</tissue>
    </source>
</reference>
<dbReference type="GO" id="GO:0007165">
    <property type="term" value="P:signal transduction"/>
    <property type="evidence" value="ECO:0007669"/>
    <property type="project" value="InterPro"/>
</dbReference>
<evidence type="ECO:0000259" key="10">
    <source>
        <dbReference type="Pfam" id="PF02864"/>
    </source>
</evidence>
<keyword evidence="8" id="KW-0804">Transcription</keyword>
<gene>
    <name evidence="12 13" type="primary">LOC119641951</name>
</gene>
<dbReference type="InterPro" id="IPR001217">
    <property type="entry name" value="STAT"/>
</dbReference>
<evidence type="ECO:0000256" key="1">
    <source>
        <dbReference type="ARBA" id="ARBA00004123"/>
    </source>
</evidence>
<keyword evidence="4" id="KW-0597">Phosphoprotein</keyword>
<dbReference type="AlphaFoldDB" id="A0A9C6DY96"/>
<keyword evidence="7" id="KW-0238">DNA-binding</keyword>
<sequence length="148" mass="16622">MSEVTADTLPTANLENNAIIMDYDNQTPIFSCTFRALQLWDIKRPKGKAVESGTNEKFALIFYTSAAVTGYRIKVWTLSLPVVVIVSPKQEPQALVTVTWDNGFSNIVREAFHVRGHAIWSQMVLALNTTFEPITGRPLTDDNLNFFL</sequence>
<dbReference type="Gene3D" id="2.60.40.630">
    <property type="entry name" value="STAT transcription factor, DNA-binding domain"/>
    <property type="match status" value="1"/>
</dbReference>
<keyword evidence="5" id="KW-0727">SH2 domain</keyword>
<dbReference type="GO" id="GO:0003700">
    <property type="term" value="F:DNA-binding transcription factor activity"/>
    <property type="evidence" value="ECO:0007669"/>
    <property type="project" value="InterPro"/>
</dbReference>
<dbReference type="InterPro" id="IPR013801">
    <property type="entry name" value="STAT_TF_DNA-bd"/>
</dbReference>
<dbReference type="PANTHER" id="PTHR11801">
    <property type="entry name" value="SIGNAL TRANSDUCER AND ACTIVATOR OF TRANSCRIPTION"/>
    <property type="match status" value="1"/>
</dbReference>
<dbReference type="SUPFAM" id="SSF49417">
    <property type="entry name" value="p53-like transcription factors"/>
    <property type="match status" value="1"/>
</dbReference>
<evidence type="ECO:0000313" key="11">
    <source>
        <dbReference type="Proteomes" id="UP000092443"/>
    </source>
</evidence>
<evidence type="ECO:0000256" key="7">
    <source>
        <dbReference type="ARBA" id="ARBA00023125"/>
    </source>
</evidence>
<comment type="subcellular location">
    <subcellularLocation>
        <location evidence="2">Cytoplasm</location>
    </subcellularLocation>
    <subcellularLocation>
        <location evidence="1">Nucleus</location>
    </subcellularLocation>
</comment>
<dbReference type="Proteomes" id="UP000092443">
    <property type="component" value="Unplaced"/>
</dbReference>
<evidence type="ECO:0000256" key="5">
    <source>
        <dbReference type="ARBA" id="ARBA00022999"/>
    </source>
</evidence>
<dbReference type="Pfam" id="PF02864">
    <property type="entry name" value="STAT_bind"/>
    <property type="match status" value="1"/>
</dbReference>
<dbReference type="GO" id="GO:0005737">
    <property type="term" value="C:cytoplasm"/>
    <property type="evidence" value="ECO:0007669"/>
    <property type="project" value="UniProtKB-SubCell"/>
</dbReference>
<dbReference type="Gene3D" id="1.10.238.10">
    <property type="entry name" value="EF-hand"/>
    <property type="match status" value="1"/>
</dbReference>
<accession>A0A9C6DY96</accession>
<evidence type="ECO:0000256" key="4">
    <source>
        <dbReference type="ARBA" id="ARBA00022553"/>
    </source>
</evidence>